<evidence type="ECO:0000256" key="1">
    <source>
        <dbReference type="SAM" id="MobiDB-lite"/>
    </source>
</evidence>
<dbReference type="Proteomes" id="UP000060787">
    <property type="component" value="Chromosome"/>
</dbReference>
<keyword evidence="3" id="KW-1185">Reference proteome</keyword>
<proteinExistence type="predicted"/>
<dbReference type="AlphaFoldDB" id="A0A0S2FEA7"/>
<reference evidence="2 3" key="1">
    <citation type="journal article" date="2015" name="BMC Genomics">
        <title>Comparative genomics and metabolic profiling of the genus Lysobacter.</title>
        <authorList>
            <person name="de Bruijn I."/>
            <person name="Cheng X."/>
            <person name="de Jager V."/>
            <person name="Exposito R.G."/>
            <person name="Watrous J."/>
            <person name="Patel N."/>
            <person name="Postma J."/>
            <person name="Dorrestein P.C."/>
            <person name="Kobayashi D."/>
            <person name="Raaijmakers J.M."/>
        </authorList>
    </citation>
    <scope>NUCLEOTIDE SEQUENCE [LARGE SCALE GENOMIC DNA]</scope>
    <source>
        <strain evidence="2 3">76</strain>
    </source>
</reference>
<gene>
    <name evidence="2" type="ORF">LA76x_3758</name>
</gene>
<accession>A0A0S2FEA7</accession>
<dbReference type="KEGG" id="laq:GLA29479_918"/>
<name>A0A0S2FEA7_LYSAN</name>
<dbReference type="EMBL" id="CP011129">
    <property type="protein sequence ID" value="ALN81880.1"/>
    <property type="molecule type" value="Genomic_DNA"/>
</dbReference>
<sequence length="64" mass="7025">MGHRSGRGSGRRGRLQGRRWRRARGQRTFPILSSAQRPCRLSDFAVFVGAGDITIGNALMRAAA</sequence>
<protein>
    <submittedName>
        <fullName evidence="2">Uncharacterized protein</fullName>
    </submittedName>
</protein>
<feature type="region of interest" description="Disordered" evidence="1">
    <location>
        <begin position="1"/>
        <end position="22"/>
    </location>
</feature>
<evidence type="ECO:0000313" key="2">
    <source>
        <dbReference type="EMBL" id="ALN81880.1"/>
    </source>
</evidence>
<dbReference type="PATRIC" id="fig|84531.7.peg.913"/>
<organism evidence="2 3">
    <name type="scientific">Lysobacter antibioticus</name>
    <dbReference type="NCBI Taxonomy" id="84531"/>
    <lineage>
        <taxon>Bacteria</taxon>
        <taxon>Pseudomonadati</taxon>
        <taxon>Pseudomonadota</taxon>
        <taxon>Gammaproteobacteria</taxon>
        <taxon>Lysobacterales</taxon>
        <taxon>Lysobacteraceae</taxon>
        <taxon>Lysobacter</taxon>
    </lineage>
</organism>
<dbReference type="STRING" id="84531.LA76x_3758"/>
<evidence type="ECO:0000313" key="3">
    <source>
        <dbReference type="Proteomes" id="UP000060787"/>
    </source>
</evidence>
<dbReference type="KEGG" id="lab:LA76x_3758"/>